<dbReference type="PANTHER" id="PTHR11022">
    <property type="entry name" value="PEPTIDOGLYCAN RECOGNITION PROTEIN"/>
    <property type="match status" value="1"/>
</dbReference>
<dbReference type="GO" id="GO:0045087">
    <property type="term" value="P:innate immune response"/>
    <property type="evidence" value="ECO:0007669"/>
    <property type="project" value="UniProtKB-KW"/>
</dbReference>
<dbReference type="GO" id="GO:0005576">
    <property type="term" value="C:extracellular region"/>
    <property type="evidence" value="ECO:0007669"/>
    <property type="project" value="UniProtKB-SubCell"/>
</dbReference>
<keyword evidence="8" id="KW-0391">Immunity</keyword>
<dbReference type="EMBL" id="GAMC01014175">
    <property type="protein sequence ID" value="JAB92380.1"/>
    <property type="molecule type" value="mRNA"/>
</dbReference>
<dbReference type="InterPro" id="IPR036505">
    <property type="entry name" value="Amidase/PGRP_sf"/>
</dbReference>
<evidence type="ECO:0000256" key="11">
    <source>
        <dbReference type="SAM" id="Phobius"/>
    </source>
</evidence>
<keyword evidence="11" id="KW-0472">Membrane</keyword>
<protein>
    <submittedName>
        <fullName evidence="13">Peptidoglycan-recognition protein LF</fullName>
    </submittedName>
</protein>
<evidence type="ECO:0000256" key="9">
    <source>
        <dbReference type="PROSITE-ProRule" id="PRU00146"/>
    </source>
</evidence>
<dbReference type="PANTHER" id="PTHR11022:SF41">
    <property type="entry name" value="PEPTIDOGLYCAN-RECOGNITION PROTEIN LC-RELATED"/>
    <property type="match status" value="1"/>
</dbReference>
<evidence type="ECO:0000256" key="3">
    <source>
        <dbReference type="ARBA" id="ARBA00022525"/>
    </source>
</evidence>
<evidence type="ECO:0000256" key="7">
    <source>
        <dbReference type="ARBA" id="ARBA00022833"/>
    </source>
</evidence>
<proteinExistence type="evidence at transcript level"/>
<dbReference type="InterPro" id="IPR015510">
    <property type="entry name" value="PGRP"/>
</dbReference>
<gene>
    <name evidence="13" type="primary">PGPLF</name>
</gene>
<dbReference type="AlphaFoldDB" id="W8AU56"/>
<accession>W8AU56</accession>
<feature type="domain" description="PHD-type" evidence="12">
    <location>
        <begin position="1"/>
        <end position="58"/>
    </location>
</feature>
<dbReference type="InterPro" id="IPR002502">
    <property type="entry name" value="Amidase_domain"/>
</dbReference>
<dbReference type="CDD" id="cd06583">
    <property type="entry name" value="PGRP"/>
    <property type="match status" value="1"/>
</dbReference>
<dbReference type="PROSITE" id="PS01359">
    <property type="entry name" value="ZF_PHD_1"/>
    <property type="match status" value="1"/>
</dbReference>
<dbReference type="GO" id="GO:0008745">
    <property type="term" value="F:N-acetylmuramoyl-L-alanine amidase activity"/>
    <property type="evidence" value="ECO:0007669"/>
    <property type="project" value="InterPro"/>
</dbReference>
<dbReference type="Pfam" id="PF01510">
    <property type="entry name" value="Amidase_2"/>
    <property type="match status" value="1"/>
</dbReference>
<comment type="subcellular location">
    <subcellularLocation>
        <location evidence="1">Secreted</location>
    </subcellularLocation>
</comment>
<keyword evidence="7" id="KW-0862">Zinc</keyword>
<reference evidence="13" key="1">
    <citation type="submission" date="2013-07" db="EMBL/GenBank/DDBJ databases">
        <authorList>
            <person name="Geib S."/>
        </authorList>
    </citation>
    <scope>NUCLEOTIDE SEQUENCE</scope>
</reference>
<dbReference type="Gene3D" id="3.30.40.10">
    <property type="entry name" value="Zinc/RING finger domain, C3HC4 (zinc finger)"/>
    <property type="match status" value="1"/>
</dbReference>
<dbReference type="InterPro" id="IPR006619">
    <property type="entry name" value="PGRP_domain_met/bac"/>
</dbReference>
<organism evidence="13">
    <name type="scientific">Ceratitis capitata</name>
    <name type="common">Mediterranean fruit fly</name>
    <name type="synonym">Tephritis capitata</name>
    <dbReference type="NCBI Taxonomy" id="7213"/>
    <lineage>
        <taxon>Eukaryota</taxon>
        <taxon>Metazoa</taxon>
        <taxon>Ecdysozoa</taxon>
        <taxon>Arthropoda</taxon>
        <taxon>Hexapoda</taxon>
        <taxon>Insecta</taxon>
        <taxon>Pterygota</taxon>
        <taxon>Neoptera</taxon>
        <taxon>Endopterygota</taxon>
        <taxon>Diptera</taxon>
        <taxon>Brachycera</taxon>
        <taxon>Muscomorpha</taxon>
        <taxon>Tephritoidea</taxon>
        <taxon>Tephritidae</taxon>
        <taxon>Ceratitis</taxon>
        <taxon>Ceratitis</taxon>
    </lineage>
</organism>
<feature type="region of interest" description="Disordered" evidence="10">
    <location>
        <begin position="105"/>
        <end position="124"/>
    </location>
</feature>
<evidence type="ECO:0000259" key="12">
    <source>
        <dbReference type="PROSITE" id="PS50016"/>
    </source>
</evidence>
<evidence type="ECO:0000256" key="1">
    <source>
        <dbReference type="ARBA" id="ARBA00004613"/>
    </source>
</evidence>
<evidence type="ECO:0000256" key="8">
    <source>
        <dbReference type="ARBA" id="ARBA00022859"/>
    </source>
</evidence>
<reference evidence="13" key="2">
    <citation type="journal article" date="2014" name="BMC Genomics">
        <title>A genomic perspective to assessing quality of mass-reared SIT flies used in Mediterranean fruit fly (Ceratitis capitata) eradication in California.</title>
        <authorList>
            <person name="Calla B."/>
            <person name="Hall B."/>
            <person name="Hou S."/>
            <person name="Geib S.M."/>
        </authorList>
    </citation>
    <scope>NUCLEOTIDE SEQUENCE</scope>
</reference>
<dbReference type="PROSITE" id="PS50016">
    <property type="entry name" value="ZF_PHD_2"/>
    <property type="match status" value="1"/>
</dbReference>
<evidence type="ECO:0000256" key="2">
    <source>
        <dbReference type="ARBA" id="ARBA00007553"/>
    </source>
</evidence>
<evidence type="ECO:0000256" key="6">
    <source>
        <dbReference type="ARBA" id="ARBA00022771"/>
    </source>
</evidence>
<keyword evidence="3" id="KW-0964">Secreted</keyword>
<dbReference type="SMART" id="SM00701">
    <property type="entry name" value="PGRP"/>
    <property type="match status" value="1"/>
</dbReference>
<name>W8AU56_CERCA</name>
<dbReference type="InterPro" id="IPR019787">
    <property type="entry name" value="Znf_PHD-finger"/>
</dbReference>
<keyword evidence="11" id="KW-0812">Transmembrane</keyword>
<keyword evidence="4" id="KW-0399">Innate immunity</keyword>
<dbReference type="Gene3D" id="3.40.80.10">
    <property type="entry name" value="Peptidoglycan recognition protein-like"/>
    <property type="match status" value="1"/>
</dbReference>
<comment type="similarity">
    <text evidence="2">Belongs to the N-acetylmuramoyl-L-alanine amidase 2 family.</text>
</comment>
<dbReference type="SMART" id="SM00644">
    <property type="entry name" value="Ami_2"/>
    <property type="match status" value="1"/>
</dbReference>
<sequence>MSICGSCNKTIDLCSLVKTVKCNGPCQGEFHSNCTSLKHQKLQTNKNVIWLCENCYNLCAKNVPDQAVWNNLQEKENNQVTISLTYLCDVEKRLGALEKKSSQDLTEVETNGTRSNNSPAQSKIPNKSKFNRGMLFIIGLIAFLILTLAITLFIVRGASRKPITAPRNYKFNGTLLRITKEEWFAEAERDSLKKLELPVQRVIIGHTATNGCENKTQCDGRVQSLQAFHIYSNGWNDIGYNFLVGGDGLVYEGRGWYNMGAYTKDYNRDSISIAFIGTFNMELPSENDLIAAQLLIDDGLRLGALSKDYRLYGARQLSPTESPGKALYSVITKWPHWAKNI</sequence>
<dbReference type="GO" id="GO:0009253">
    <property type="term" value="P:peptidoglycan catabolic process"/>
    <property type="evidence" value="ECO:0007669"/>
    <property type="project" value="InterPro"/>
</dbReference>
<dbReference type="SUPFAM" id="SSF55846">
    <property type="entry name" value="N-acetylmuramoyl-L-alanine amidase-like"/>
    <property type="match status" value="1"/>
</dbReference>
<keyword evidence="5" id="KW-0479">Metal-binding</keyword>
<evidence type="ECO:0000313" key="13">
    <source>
        <dbReference type="EMBL" id="JAB92380.1"/>
    </source>
</evidence>
<feature type="transmembrane region" description="Helical" evidence="11">
    <location>
        <begin position="133"/>
        <end position="155"/>
    </location>
</feature>
<evidence type="ECO:0000256" key="10">
    <source>
        <dbReference type="SAM" id="MobiDB-lite"/>
    </source>
</evidence>
<evidence type="ECO:0000256" key="4">
    <source>
        <dbReference type="ARBA" id="ARBA00022588"/>
    </source>
</evidence>
<keyword evidence="11" id="KW-1133">Transmembrane helix</keyword>
<keyword evidence="6 9" id="KW-0863">Zinc-finger</keyword>
<dbReference type="OrthoDB" id="10001926at2759"/>
<dbReference type="InterPro" id="IPR013083">
    <property type="entry name" value="Znf_RING/FYVE/PHD"/>
</dbReference>
<evidence type="ECO:0000256" key="5">
    <source>
        <dbReference type="ARBA" id="ARBA00022723"/>
    </source>
</evidence>
<dbReference type="FunFam" id="3.40.80.10:FF:000001">
    <property type="entry name" value="Peptidoglycan recognition protein 1"/>
    <property type="match status" value="1"/>
</dbReference>
<dbReference type="GO" id="GO:0008270">
    <property type="term" value="F:zinc ion binding"/>
    <property type="evidence" value="ECO:0007669"/>
    <property type="project" value="UniProtKB-KW"/>
</dbReference>
<dbReference type="InterPro" id="IPR019786">
    <property type="entry name" value="Zinc_finger_PHD-type_CS"/>
</dbReference>